<accession>A0A662ZZW0</accession>
<evidence type="ECO:0000313" key="2">
    <source>
        <dbReference type="Proteomes" id="UP000408523"/>
    </source>
</evidence>
<organism evidence="1 2">
    <name type="scientific">Phocaeicola vulgatus</name>
    <name type="common">Bacteroides vulgatus</name>
    <dbReference type="NCBI Taxonomy" id="821"/>
    <lineage>
        <taxon>Bacteria</taxon>
        <taxon>Pseudomonadati</taxon>
        <taxon>Bacteroidota</taxon>
        <taxon>Bacteroidia</taxon>
        <taxon>Bacteroidales</taxon>
        <taxon>Bacteroidaceae</taxon>
        <taxon>Phocaeicola</taxon>
    </lineage>
</organism>
<reference evidence="1 2" key="1">
    <citation type="journal article" date="2019" name="Nat. Commun.">
        <title>Gram positive-like bacteriocins with broad spectrum anti-Bacteroidales activity encoded on mobile elements of the human gut microbiota.</title>
        <authorList>
            <person name="Bechon N."/>
            <person name="Coyne M.J.Jr."/>
            <person name="Laclare-Mceneany V."/>
            <person name="Chatzidaki-Livanis M."/>
            <person name="Ghigo J.-M."/>
            <person name="Comstock L.E."/>
        </authorList>
    </citation>
    <scope>NUCLEOTIDE SEQUENCE [LARGE SCALE GENOMIC DNA]</scope>
    <source>
        <strain evidence="1 2">CL01T12C17</strain>
    </source>
</reference>
<evidence type="ECO:0000313" key="1">
    <source>
        <dbReference type="EMBL" id="TSE48453.1"/>
    </source>
</evidence>
<dbReference type="AlphaFoldDB" id="A0A662ZZW0"/>
<comment type="caution">
    <text evidence="1">The sequence shown here is derived from an EMBL/GenBank/DDBJ whole genome shotgun (WGS) entry which is preliminary data.</text>
</comment>
<evidence type="ECO:0008006" key="3">
    <source>
        <dbReference type="Google" id="ProtNLM"/>
    </source>
</evidence>
<dbReference type="RefSeq" id="WP_143888472.1">
    <property type="nucleotide sequence ID" value="NZ_RWHZ01000028.1"/>
</dbReference>
<dbReference type="Proteomes" id="UP000408523">
    <property type="component" value="Unassembled WGS sequence"/>
</dbReference>
<sequence>MIIDKYLLNYSFFEKHQITINASKDNVWNTFKSLTLRDLFSIFYLKKTQTNKFLDLIKNRFILLGESDNEILFGLVGKFWINQIRKVSKENFETFNDVGYAKLIWSISIEEKNSNGCILKTETRIACNDLSAYYKFRFYWLFIKPFSGMSRIFLLSQIKKKVRYLYD</sequence>
<proteinExistence type="predicted"/>
<gene>
    <name evidence="1" type="ORF">EH214_02332</name>
</gene>
<dbReference type="EMBL" id="RWHZ01000028">
    <property type="protein sequence ID" value="TSE48453.1"/>
    <property type="molecule type" value="Genomic_DNA"/>
</dbReference>
<name>A0A662ZZW0_PHOVU</name>
<protein>
    <recommendedName>
        <fullName evidence="3">DUF2867 domain-containing protein</fullName>
    </recommendedName>
</protein>